<keyword evidence="1" id="KW-0812">Transmembrane</keyword>
<protein>
    <submittedName>
        <fullName evidence="2">Uncharacterized protein</fullName>
    </submittedName>
</protein>
<keyword evidence="3" id="KW-1185">Reference proteome</keyword>
<evidence type="ECO:0000313" key="2">
    <source>
        <dbReference type="EMBL" id="MBA2175075.1"/>
    </source>
</evidence>
<sequence>MKKFLYYFLSTLVLGFTFYWMIRYQLHLEEKSQMNFNVLPIIVYATCINIVFGLLLRVPQFILEVRDSRPWTFQWIKLIAIGLPALYVATMPILYYTTSKSVYALLPFKDQIMPIAPSSFTVVAGVVAGYVILDSLKDS</sequence>
<gene>
    <name evidence="2" type="ORF">H0266_09240</name>
</gene>
<evidence type="ECO:0000313" key="3">
    <source>
        <dbReference type="Proteomes" id="UP000571017"/>
    </source>
</evidence>
<name>A0A838CTH9_9BACI</name>
<dbReference type="Proteomes" id="UP000571017">
    <property type="component" value="Unassembled WGS sequence"/>
</dbReference>
<dbReference type="EMBL" id="JACEFG010000002">
    <property type="protein sequence ID" value="MBA2175075.1"/>
    <property type="molecule type" value="Genomic_DNA"/>
</dbReference>
<dbReference type="AlphaFoldDB" id="A0A838CTH9"/>
<organism evidence="2 3">
    <name type="scientific">Halobacillus locisalis</name>
    <dbReference type="NCBI Taxonomy" id="220753"/>
    <lineage>
        <taxon>Bacteria</taxon>
        <taxon>Bacillati</taxon>
        <taxon>Bacillota</taxon>
        <taxon>Bacilli</taxon>
        <taxon>Bacillales</taxon>
        <taxon>Bacillaceae</taxon>
        <taxon>Halobacillus</taxon>
    </lineage>
</organism>
<dbReference type="RefSeq" id="WP_181472114.1">
    <property type="nucleotide sequence ID" value="NZ_JACEFG010000002.1"/>
</dbReference>
<proteinExistence type="predicted"/>
<reference evidence="2 3" key="1">
    <citation type="journal article" date="2004" name="Extremophiles">
        <title>Halobacillus locisalis sp. nov., a halophilic bacterium isolated from a marine solar saltern of the Yellow Sea in Korea.</title>
        <authorList>
            <person name="Yoon J.H."/>
            <person name="Kang K.H."/>
            <person name="Oh T.K."/>
            <person name="Park Y.H."/>
        </authorList>
    </citation>
    <scope>NUCLEOTIDE SEQUENCE [LARGE SCALE GENOMIC DNA]</scope>
    <source>
        <strain evidence="2 3">KCTC 3788</strain>
    </source>
</reference>
<feature type="transmembrane region" description="Helical" evidence="1">
    <location>
        <begin position="75"/>
        <end position="95"/>
    </location>
</feature>
<feature type="transmembrane region" description="Helical" evidence="1">
    <location>
        <begin position="5"/>
        <end position="22"/>
    </location>
</feature>
<comment type="caution">
    <text evidence="2">The sequence shown here is derived from an EMBL/GenBank/DDBJ whole genome shotgun (WGS) entry which is preliminary data.</text>
</comment>
<accession>A0A838CTH9</accession>
<feature type="transmembrane region" description="Helical" evidence="1">
    <location>
        <begin position="115"/>
        <end position="133"/>
    </location>
</feature>
<keyword evidence="1" id="KW-1133">Transmembrane helix</keyword>
<keyword evidence="1" id="KW-0472">Membrane</keyword>
<evidence type="ECO:0000256" key="1">
    <source>
        <dbReference type="SAM" id="Phobius"/>
    </source>
</evidence>
<feature type="transmembrane region" description="Helical" evidence="1">
    <location>
        <begin position="42"/>
        <end position="63"/>
    </location>
</feature>